<feature type="region of interest" description="Disordered" evidence="1">
    <location>
        <begin position="313"/>
        <end position="344"/>
    </location>
</feature>
<feature type="region of interest" description="Disordered" evidence="1">
    <location>
        <begin position="39"/>
        <end position="91"/>
    </location>
</feature>
<feature type="region of interest" description="Disordered" evidence="1">
    <location>
        <begin position="178"/>
        <end position="203"/>
    </location>
</feature>
<feature type="compositionally biased region" description="Basic residues" evidence="1">
    <location>
        <begin position="321"/>
        <end position="334"/>
    </location>
</feature>
<feature type="region of interest" description="Disordered" evidence="1">
    <location>
        <begin position="488"/>
        <end position="558"/>
    </location>
</feature>
<dbReference type="Gene3D" id="2.20.70.10">
    <property type="match status" value="1"/>
</dbReference>
<proteinExistence type="predicted"/>
<sequence>MLDDNLSENSLNLPEGWIVCKSVKKNPDRVYYFNIINGEKSWEPPNQDGTKRKKKKKKSHSDTSSELKKSSQFDKSPGFEDKSWESTSSTTVGELLFSRTPPVRNKASQITEWLSGLGSPEFKKKSDSQDFKINSLSGLESAKFKDKFKVNKQQYDATNAKRKRKSCDNSQLTYDLPQATSQGYVSNNPRSSQFVHPVSPPVKSKKLRTAEAELQKDTISVKPVSNDSYKIKRLSQETAVIPVKHYSSHSTVRNNEAVSSLDPRRRQNKPDSSICHRDNSTASRSKHEINPTFSTSEFYPSICQSPPDACATNITAENSPKKKKKRAWKRKKKRSDSADFQKKVTLSRNTSIPVYRATSTDKCMKDSHTKPDAKTQEIIQSKKLKHCSMNETIVQLHTSERFASQDKRNKLITSKNLKPSRRSNTTSVDSSITRSDQINNNKSSDAVKSPKKAQMPNIEKHSHAFEKSAIKKRVVCDVKPIMISECKTPKSRERSRTCVSPDSTFQEKKPSSVVEKSESTPVVVSSTCIRKESNEVNKNDKRDSESDSQMDVSTESAPLSYFAGPNLNDFSEVVDMDVDNEDHLMSQLQEMREIIKIDVNKLTADYFL</sequence>
<evidence type="ECO:0000313" key="4">
    <source>
        <dbReference type="RefSeq" id="XP_006812786.1"/>
    </source>
</evidence>
<name>A0ABM0LYE5_SACKO</name>
<feature type="compositionally biased region" description="Basic and acidic residues" evidence="1">
    <location>
        <begin position="262"/>
        <end position="289"/>
    </location>
</feature>
<dbReference type="GeneID" id="102807993"/>
<dbReference type="RefSeq" id="XP_006812786.1">
    <property type="nucleotide sequence ID" value="XM_006812723.1"/>
</dbReference>
<dbReference type="CDD" id="cd00201">
    <property type="entry name" value="WW"/>
    <property type="match status" value="1"/>
</dbReference>
<reference evidence="4" key="1">
    <citation type="submission" date="2025-08" db="UniProtKB">
        <authorList>
            <consortium name="RefSeq"/>
        </authorList>
    </citation>
    <scope>IDENTIFICATION</scope>
    <source>
        <tissue evidence="4">Testes</tissue>
    </source>
</reference>
<gene>
    <name evidence="4" type="primary">LOC102807993</name>
</gene>
<dbReference type="InterPro" id="IPR001202">
    <property type="entry name" value="WW_dom"/>
</dbReference>
<feature type="domain" description="WW" evidence="2">
    <location>
        <begin position="11"/>
        <end position="47"/>
    </location>
</feature>
<evidence type="ECO:0000256" key="1">
    <source>
        <dbReference type="SAM" id="MobiDB-lite"/>
    </source>
</evidence>
<organism evidence="3 4">
    <name type="scientific">Saccoglossus kowalevskii</name>
    <name type="common">Acorn worm</name>
    <dbReference type="NCBI Taxonomy" id="10224"/>
    <lineage>
        <taxon>Eukaryota</taxon>
        <taxon>Metazoa</taxon>
        <taxon>Hemichordata</taxon>
        <taxon>Enteropneusta</taxon>
        <taxon>Harrimaniidae</taxon>
        <taxon>Saccoglossus</taxon>
    </lineage>
</organism>
<feature type="compositionally biased region" description="Basic and acidic residues" evidence="1">
    <location>
        <begin position="529"/>
        <end position="545"/>
    </location>
</feature>
<feature type="region of interest" description="Disordered" evidence="1">
    <location>
        <begin position="245"/>
        <end position="291"/>
    </location>
</feature>
<feature type="compositionally biased region" description="Basic and acidic residues" evidence="1">
    <location>
        <begin position="505"/>
        <end position="518"/>
    </location>
</feature>
<feature type="compositionally biased region" description="Polar residues" evidence="1">
    <location>
        <begin position="547"/>
        <end position="557"/>
    </location>
</feature>
<dbReference type="SUPFAM" id="SSF51045">
    <property type="entry name" value="WW domain"/>
    <property type="match status" value="1"/>
</dbReference>
<dbReference type="InterPro" id="IPR036020">
    <property type="entry name" value="WW_dom_sf"/>
</dbReference>
<feature type="compositionally biased region" description="Polar residues" evidence="1">
    <location>
        <begin position="178"/>
        <end position="194"/>
    </location>
</feature>
<dbReference type="Proteomes" id="UP000694865">
    <property type="component" value="Unplaced"/>
</dbReference>
<evidence type="ECO:0000259" key="2">
    <source>
        <dbReference type="PROSITE" id="PS50020"/>
    </source>
</evidence>
<protein>
    <submittedName>
        <fullName evidence="4">E3 ubiquitin-protein ligase RBBP6-like</fullName>
    </submittedName>
</protein>
<evidence type="ECO:0000313" key="3">
    <source>
        <dbReference type="Proteomes" id="UP000694865"/>
    </source>
</evidence>
<accession>A0ABM0LYE5</accession>
<keyword evidence="3" id="KW-1185">Reference proteome</keyword>
<dbReference type="PROSITE" id="PS50020">
    <property type="entry name" value="WW_DOMAIN_2"/>
    <property type="match status" value="1"/>
</dbReference>
<feature type="region of interest" description="Disordered" evidence="1">
    <location>
        <begin position="402"/>
        <end position="465"/>
    </location>
</feature>
<feature type="compositionally biased region" description="Basic and acidic residues" evidence="1">
    <location>
        <begin position="60"/>
        <end position="84"/>
    </location>
</feature>
<feature type="compositionally biased region" description="Polar residues" evidence="1">
    <location>
        <begin position="411"/>
        <end position="446"/>
    </location>
</feature>
<feature type="compositionally biased region" description="Polar residues" evidence="1">
    <location>
        <begin position="248"/>
        <end position="258"/>
    </location>
</feature>